<evidence type="ECO:0000256" key="3">
    <source>
        <dbReference type="ARBA" id="ARBA00012535"/>
    </source>
</evidence>
<gene>
    <name evidence="8" type="ORF">HGP29_21465</name>
</gene>
<organism evidence="8 9">
    <name type="scientific">Flammeovirga agarivorans</name>
    <dbReference type="NCBI Taxonomy" id="2726742"/>
    <lineage>
        <taxon>Bacteria</taxon>
        <taxon>Pseudomonadati</taxon>
        <taxon>Bacteroidota</taxon>
        <taxon>Cytophagia</taxon>
        <taxon>Cytophagales</taxon>
        <taxon>Flammeovirgaceae</taxon>
        <taxon>Flammeovirga</taxon>
    </lineage>
</organism>
<comment type="catalytic activity">
    <reaction evidence="6">
        <text>L-tryptophan + O2 = indole-3-acetamide + CO2 + H2O</text>
        <dbReference type="Rhea" id="RHEA:16165"/>
        <dbReference type="ChEBI" id="CHEBI:15377"/>
        <dbReference type="ChEBI" id="CHEBI:15379"/>
        <dbReference type="ChEBI" id="CHEBI:16031"/>
        <dbReference type="ChEBI" id="CHEBI:16526"/>
        <dbReference type="ChEBI" id="CHEBI:57912"/>
        <dbReference type="EC" id="1.13.12.3"/>
    </reaction>
</comment>
<dbReference type="PANTHER" id="PTHR10742">
    <property type="entry name" value="FLAVIN MONOAMINE OXIDASE"/>
    <property type="match status" value="1"/>
</dbReference>
<reference evidence="8 9" key="1">
    <citation type="submission" date="2020-04" db="EMBL/GenBank/DDBJ databases">
        <title>Flammeovirga sp. SR4, a novel species isolated from seawater.</title>
        <authorList>
            <person name="Wang X."/>
        </authorList>
    </citation>
    <scope>NUCLEOTIDE SEQUENCE [LARGE SCALE GENOMIC DNA]</scope>
    <source>
        <strain evidence="8 9">SR4</strain>
    </source>
</reference>
<proteinExistence type="inferred from homology"/>
<evidence type="ECO:0000313" key="8">
    <source>
        <dbReference type="EMBL" id="NLR93784.1"/>
    </source>
</evidence>
<dbReference type="Pfam" id="PF01593">
    <property type="entry name" value="Amino_oxidase"/>
    <property type="match status" value="1"/>
</dbReference>
<name>A0A7X8XY12_9BACT</name>
<evidence type="ECO:0000256" key="4">
    <source>
        <dbReference type="ARBA" id="ARBA00017871"/>
    </source>
</evidence>
<dbReference type="SUPFAM" id="SSF51905">
    <property type="entry name" value="FAD/NAD(P)-binding domain"/>
    <property type="match status" value="1"/>
</dbReference>
<dbReference type="Gene3D" id="3.50.50.60">
    <property type="entry name" value="FAD/NAD(P)-binding domain"/>
    <property type="match status" value="2"/>
</dbReference>
<evidence type="ECO:0000313" key="9">
    <source>
        <dbReference type="Proteomes" id="UP000585050"/>
    </source>
</evidence>
<dbReference type="InterPro" id="IPR050281">
    <property type="entry name" value="Flavin_monoamine_oxidase"/>
</dbReference>
<dbReference type="Proteomes" id="UP000585050">
    <property type="component" value="Unassembled WGS sequence"/>
</dbReference>
<protein>
    <recommendedName>
        <fullName evidence="4">Tryptophan 2-monooxygenase</fullName>
        <ecNumber evidence="3">1.13.12.3</ecNumber>
    </recommendedName>
</protein>
<dbReference type="EC" id="1.13.12.3" evidence="3"/>
<sequence length="393" mass="43299">MTRKEFIKACSILGISIPFQTVIASCSNEDDENTPTGFSDSVIIIGAGPAGMSTAYLFAQQGIDLKILEAAPTYGGRIKHNTAFTDFPIPLGAEWIHVDTSILSDAVNDPSVNITTQTKGYQGSDTVGYYDGNYATFSLASTFGDHEDKKFINSSWLDFFETYIVSSIQSNFIFNTQVTSINYESDKVVVTDSNGQTYEAAKAIITVPLKILQSNTITFTPALPESKENTISKATVWGGIKVFIEFSEKFYPTYLGFPDSETSEGQRIYYDASYGQNSNKYILGLFAVGKQAEQYQNLTGTVQKEYILNELDAIFDGKATASYVQHIVQNWNEEPFIQAAYLADNASSSISRNLSTSVDNKLYFAGEAYTQEDDWGGAHNAIRSARDVVEEIL</sequence>
<comment type="pathway">
    <text evidence="1">Plant hormone metabolism; auxin biosynthesis.</text>
</comment>
<comment type="caution">
    <text evidence="8">The sequence shown here is derived from an EMBL/GenBank/DDBJ whole genome shotgun (WGS) entry which is preliminary data.</text>
</comment>
<evidence type="ECO:0000256" key="2">
    <source>
        <dbReference type="ARBA" id="ARBA00005833"/>
    </source>
</evidence>
<comment type="similarity">
    <text evidence="2">Belongs to the tryptophan 2-monooxygenase family.</text>
</comment>
<feature type="domain" description="Amine oxidase" evidence="7">
    <location>
        <begin position="171"/>
        <end position="393"/>
    </location>
</feature>
<keyword evidence="9" id="KW-1185">Reference proteome</keyword>
<dbReference type="PRINTS" id="PR00469">
    <property type="entry name" value="PNDRDTASEII"/>
</dbReference>
<dbReference type="GO" id="GO:0050361">
    <property type="term" value="F:tryptophan 2-monooxygenase activity"/>
    <property type="evidence" value="ECO:0007669"/>
    <property type="project" value="UniProtKB-EC"/>
</dbReference>
<dbReference type="GO" id="GO:0009851">
    <property type="term" value="P:auxin biosynthetic process"/>
    <property type="evidence" value="ECO:0007669"/>
    <property type="project" value="UniProtKB-KW"/>
</dbReference>
<dbReference type="PROSITE" id="PS51257">
    <property type="entry name" value="PROKAR_LIPOPROTEIN"/>
    <property type="match status" value="1"/>
</dbReference>
<keyword evidence="5" id="KW-0073">Auxin biosynthesis</keyword>
<dbReference type="InterPro" id="IPR036188">
    <property type="entry name" value="FAD/NAD-bd_sf"/>
</dbReference>
<accession>A0A7X8XY12</accession>
<evidence type="ECO:0000256" key="1">
    <source>
        <dbReference type="ARBA" id="ARBA00004814"/>
    </source>
</evidence>
<dbReference type="PANTHER" id="PTHR10742:SF410">
    <property type="entry name" value="LYSINE-SPECIFIC HISTONE DEMETHYLASE 2"/>
    <property type="match status" value="1"/>
</dbReference>
<dbReference type="AlphaFoldDB" id="A0A7X8XY12"/>
<dbReference type="RefSeq" id="WP_168884498.1">
    <property type="nucleotide sequence ID" value="NZ_JABAIL010000008.1"/>
</dbReference>
<evidence type="ECO:0000259" key="7">
    <source>
        <dbReference type="Pfam" id="PF01593"/>
    </source>
</evidence>
<dbReference type="EMBL" id="JABAIL010000008">
    <property type="protein sequence ID" value="NLR93784.1"/>
    <property type="molecule type" value="Genomic_DNA"/>
</dbReference>
<evidence type="ECO:0000256" key="6">
    <source>
        <dbReference type="ARBA" id="ARBA00047321"/>
    </source>
</evidence>
<dbReference type="Pfam" id="PF13450">
    <property type="entry name" value="NAD_binding_8"/>
    <property type="match status" value="1"/>
</dbReference>
<dbReference type="SUPFAM" id="SSF54373">
    <property type="entry name" value="FAD-linked reductases, C-terminal domain"/>
    <property type="match status" value="1"/>
</dbReference>
<dbReference type="InterPro" id="IPR002937">
    <property type="entry name" value="Amino_oxidase"/>
</dbReference>
<evidence type="ECO:0000256" key="5">
    <source>
        <dbReference type="ARBA" id="ARBA00023070"/>
    </source>
</evidence>